<evidence type="ECO:0000256" key="1">
    <source>
        <dbReference type="SAM" id="MobiDB-lite"/>
    </source>
</evidence>
<gene>
    <name evidence="2" type="ORF">QTN89_20275</name>
</gene>
<feature type="compositionally biased region" description="Basic and acidic residues" evidence="1">
    <location>
        <begin position="229"/>
        <end position="239"/>
    </location>
</feature>
<dbReference type="Proteomes" id="UP001239462">
    <property type="component" value="Unassembled WGS sequence"/>
</dbReference>
<evidence type="ECO:0000313" key="3">
    <source>
        <dbReference type="Proteomes" id="UP001239462"/>
    </source>
</evidence>
<dbReference type="EMBL" id="JASZZN010000016">
    <property type="protein sequence ID" value="MDM4017796.1"/>
    <property type="molecule type" value="Genomic_DNA"/>
</dbReference>
<evidence type="ECO:0008006" key="4">
    <source>
        <dbReference type="Google" id="ProtNLM"/>
    </source>
</evidence>
<reference evidence="2 3" key="1">
    <citation type="submission" date="2023-06" db="EMBL/GenBank/DDBJ databases">
        <title>Roseiconus lacunae JC819 isolated from Gulf of Mannar region, Tamil Nadu.</title>
        <authorList>
            <person name="Pk S."/>
            <person name="Ch S."/>
            <person name="Ch V.R."/>
        </authorList>
    </citation>
    <scope>NUCLEOTIDE SEQUENCE [LARGE SCALE GENOMIC DNA]</scope>
    <source>
        <strain evidence="2 3">JC819</strain>
    </source>
</reference>
<keyword evidence="3" id="KW-1185">Reference proteome</keyword>
<evidence type="ECO:0000313" key="2">
    <source>
        <dbReference type="EMBL" id="MDM4017796.1"/>
    </source>
</evidence>
<feature type="region of interest" description="Disordered" evidence="1">
    <location>
        <begin position="56"/>
        <end position="87"/>
    </location>
</feature>
<name>A0ABT7PMT4_9BACT</name>
<feature type="compositionally biased region" description="Polar residues" evidence="1">
    <location>
        <begin position="190"/>
        <end position="210"/>
    </location>
</feature>
<comment type="caution">
    <text evidence="2">The sequence shown here is derived from an EMBL/GenBank/DDBJ whole genome shotgun (WGS) entry which is preliminary data.</text>
</comment>
<protein>
    <recommendedName>
        <fullName evidence="4">DUF1549 domain-containing protein</fullName>
    </recommendedName>
</protein>
<accession>A0ABT7PMT4</accession>
<sequence length="747" mass="81199">MSPSDRSKPNSYDDADPMIDALLMEFVSGDQSRRRQPPDLTATILARLSSTTDVDADPQAAFDRPAQQPPLPNPASGRRRLDVDGQPLAPPVHLGNKLTSAVTATAQSPDDGDPVVDSLLKEFISVDPGKRTVPPDLSAAILSRLNDSVVISAVQPMPRRHLTVVKTLSAIVAMAACVAGVMYLGPRSQVSPSPINGSSEQLAGDQSMQPDGTEHSPALLAESAPGDSEPNREPLRGIRLDQPLVASSDRDAEGHSADSPSGTVDRPLDSSAPGVRVASESVVVGHIEHVATTTASIAKEYWKSVGVNPTPRASDAELVVRLQRRLGVEIPIEAFAQPERLRDELAKPSRAREIAKRWLALSADWNVGAIDRDDNQSLIEELSRSVAGATSMDTTLVSLISGENKHSEDWYRIIGRDGSEGIARRLAGLSMNADLRCVRCHDSTIGRNGTQDDYWSFVALVRSHVHKDEDHWTVEQKRKQVPTFYELIDGRQRLAVPQVSGNLTGGDPLVDFQAWAQTLNRSQRLASSLVDSLWKLVHGRPLQPSPVDAFAPPTDSNLHRLHDQLATDLRHSGFDIARTLALIVSSPMATRSVPQELRPESMLTTSDHDRDHALDLVTAFAAAVEPPPSSRRDRIEVAMQKAGGRLLDDGTLLAQPAQAKLTPRDLSSTPKLTLSRTDQISVDFPGDDAGLPVSWIRSIDSFDQRVQHLVYLSGGRDVPPVISETAERLRQTGSEDAALSRIWWILR</sequence>
<organism evidence="2 3">
    <name type="scientific">Roseiconus lacunae</name>
    <dbReference type="NCBI Taxonomy" id="2605694"/>
    <lineage>
        <taxon>Bacteria</taxon>
        <taxon>Pseudomonadati</taxon>
        <taxon>Planctomycetota</taxon>
        <taxon>Planctomycetia</taxon>
        <taxon>Pirellulales</taxon>
        <taxon>Pirellulaceae</taxon>
        <taxon>Roseiconus</taxon>
    </lineage>
</organism>
<feature type="region of interest" description="Disordered" evidence="1">
    <location>
        <begin position="190"/>
        <end position="273"/>
    </location>
</feature>
<proteinExistence type="predicted"/>
<dbReference type="RefSeq" id="WP_289165347.1">
    <property type="nucleotide sequence ID" value="NZ_JASZZN010000016.1"/>
</dbReference>